<proteinExistence type="predicted"/>
<dbReference type="AlphaFoldDB" id="A0A5M3ZC96"/>
<organism evidence="1 2">
    <name type="scientific">Aspergillus terreus</name>
    <dbReference type="NCBI Taxonomy" id="33178"/>
    <lineage>
        <taxon>Eukaryota</taxon>
        <taxon>Fungi</taxon>
        <taxon>Dikarya</taxon>
        <taxon>Ascomycota</taxon>
        <taxon>Pezizomycotina</taxon>
        <taxon>Eurotiomycetes</taxon>
        <taxon>Eurotiomycetidae</taxon>
        <taxon>Eurotiales</taxon>
        <taxon>Aspergillaceae</taxon>
        <taxon>Aspergillus</taxon>
        <taxon>Aspergillus subgen. Circumdati</taxon>
    </lineage>
</organism>
<dbReference type="VEuPathDB" id="FungiDB:ATEG_08415"/>
<name>A0A5M3ZC96_ASPTE</name>
<gene>
    <name evidence="1" type="ORF">ATEIFO6365_0012038700</name>
</gene>
<dbReference type="OrthoDB" id="6921389at2759"/>
<evidence type="ECO:0000313" key="1">
    <source>
        <dbReference type="EMBL" id="GFF20631.1"/>
    </source>
</evidence>
<dbReference type="Gene3D" id="1.10.600.10">
    <property type="entry name" value="Farnesyl Diphosphate Synthase"/>
    <property type="match status" value="1"/>
</dbReference>
<accession>A0A5M3ZC96</accession>
<protein>
    <submittedName>
        <fullName evidence="1">Terpenoid synthase</fullName>
    </submittedName>
</protein>
<dbReference type="Pfam" id="PF19086">
    <property type="entry name" value="Terpene_syn_C_2"/>
    <property type="match status" value="1"/>
</dbReference>
<comment type="caution">
    <text evidence="1">The sequence shown here is derived from an EMBL/GenBank/DDBJ whole genome shotgun (WGS) entry which is preliminary data.</text>
</comment>
<keyword evidence="2" id="KW-1185">Reference proteome</keyword>
<dbReference type="Proteomes" id="UP000452235">
    <property type="component" value="Unassembled WGS sequence"/>
</dbReference>
<evidence type="ECO:0000313" key="2">
    <source>
        <dbReference type="Proteomes" id="UP000452235"/>
    </source>
</evidence>
<reference evidence="1 2" key="1">
    <citation type="submission" date="2020-01" db="EMBL/GenBank/DDBJ databases">
        <title>Aspergillus terreus IFO 6365 whole genome shotgun sequence.</title>
        <authorList>
            <person name="Kanamasa S."/>
            <person name="Takahashi H."/>
        </authorList>
    </citation>
    <scope>NUCLEOTIDE SEQUENCE [LARGE SCALE GENOMIC DNA]</scope>
    <source>
        <strain evidence="1 2">IFO 6365</strain>
    </source>
</reference>
<sequence>MLTNKTWDVLSTVDNPAHFSRFPAGIAHNASDVVTTLNKVIDITCTPGSKEEQEARIRHQAADNDPFAICYCTSIPERLVIVSSILELVWIHDDVTEELEHKEACMKHNILKDAMCLEKLVNAEIGQFNARETIFGLLVQKACTMDPKAAPKMVDTLSNYFQTYDSSDEDFVSMDRYIPYRVAHGGYWMSSYLVRWGMDLTLSDEELELIKDFDFSMGAVMGLIDDYSSWNVEKDQETDRVRNAVRVLMTEYQVPDRVAKALLKEIILDEEEKACRSKHKVLECYDSPPPEISQYFEAIELYIGGCCYWHTTAPCYRVWKI</sequence>
<dbReference type="EMBL" id="BLJY01000012">
    <property type="protein sequence ID" value="GFF20631.1"/>
    <property type="molecule type" value="Genomic_DNA"/>
</dbReference>
<dbReference type="SUPFAM" id="SSF48576">
    <property type="entry name" value="Terpenoid synthases"/>
    <property type="match status" value="1"/>
</dbReference>
<dbReference type="InterPro" id="IPR008949">
    <property type="entry name" value="Isoprenoid_synthase_dom_sf"/>
</dbReference>